<evidence type="ECO:0000313" key="1">
    <source>
        <dbReference type="EMBL" id="TFK70915.1"/>
    </source>
</evidence>
<proteinExistence type="predicted"/>
<dbReference type="EMBL" id="ML208305">
    <property type="protein sequence ID" value="TFK70915.1"/>
    <property type="molecule type" value="Genomic_DNA"/>
</dbReference>
<gene>
    <name evidence="1" type="ORF">BDN72DRAFT_958424</name>
</gene>
<accession>A0ACD3AYM7</accession>
<keyword evidence="2" id="KW-1185">Reference proteome</keyword>
<protein>
    <submittedName>
        <fullName evidence="1">Uncharacterized protein</fullName>
    </submittedName>
</protein>
<name>A0ACD3AYM7_9AGAR</name>
<dbReference type="Proteomes" id="UP000308600">
    <property type="component" value="Unassembled WGS sequence"/>
</dbReference>
<reference evidence="1 2" key="1">
    <citation type="journal article" date="2019" name="Nat. Ecol. Evol.">
        <title>Megaphylogeny resolves global patterns of mushroom evolution.</title>
        <authorList>
            <person name="Varga T."/>
            <person name="Krizsan K."/>
            <person name="Foldi C."/>
            <person name="Dima B."/>
            <person name="Sanchez-Garcia M."/>
            <person name="Sanchez-Ramirez S."/>
            <person name="Szollosi G.J."/>
            <person name="Szarkandi J.G."/>
            <person name="Papp V."/>
            <person name="Albert L."/>
            <person name="Andreopoulos W."/>
            <person name="Angelini C."/>
            <person name="Antonin V."/>
            <person name="Barry K.W."/>
            <person name="Bougher N.L."/>
            <person name="Buchanan P."/>
            <person name="Buyck B."/>
            <person name="Bense V."/>
            <person name="Catcheside P."/>
            <person name="Chovatia M."/>
            <person name="Cooper J."/>
            <person name="Damon W."/>
            <person name="Desjardin D."/>
            <person name="Finy P."/>
            <person name="Geml J."/>
            <person name="Haridas S."/>
            <person name="Hughes K."/>
            <person name="Justo A."/>
            <person name="Karasinski D."/>
            <person name="Kautmanova I."/>
            <person name="Kiss B."/>
            <person name="Kocsube S."/>
            <person name="Kotiranta H."/>
            <person name="LaButti K.M."/>
            <person name="Lechner B.E."/>
            <person name="Liimatainen K."/>
            <person name="Lipzen A."/>
            <person name="Lukacs Z."/>
            <person name="Mihaltcheva S."/>
            <person name="Morgado L.N."/>
            <person name="Niskanen T."/>
            <person name="Noordeloos M.E."/>
            <person name="Ohm R.A."/>
            <person name="Ortiz-Santana B."/>
            <person name="Ovrebo C."/>
            <person name="Racz N."/>
            <person name="Riley R."/>
            <person name="Savchenko A."/>
            <person name="Shiryaev A."/>
            <person name="Soop K."/>
            <person name="Spirin V."/>
            <person name="Szebenyi C."/>
            <person name="Tomsovsky M."/>
            <person name="Tulloss R.E."/>
            <person name="Uehling J."/>
            <person name="Grigoriev I.V."/>
            <person name="Vagvolgyi C."/>
            <person name="Papp T."/>
            <person name="Martin F.M."/>
            <person name="Miettinen O."/>
            <person name="Hibbett D.S."/>
            <person name="Nagy L.G."/>
        </authorList>
    </citation>
    <scope>NUCLEOTIDE SEQUENCE [LARGE SCALE GENOMIC DNA]</scope>
    <source>
        <strain evidence="1 2">NL-1719</strain>
    </source>
</reference>
<evidence type="ECO:0000313" key="2">
    <source>
        <dbReference type="Proteomes" id="UP000308600"/>
    </source>
</evidence>
<sequence>MARALLWVMFGPALIQQTHSYPVNSSFQPSIAVKSERSWLWGWAWGAESTVSIVDRSPVLSFPSRPAAFGAEINEPILGYVIPLSSFTVPCEAKSNVTSYPAPNTGCPDLCLSGDSAPTETWIALVQRGQCEFVKKVREAQRLGARGVVVGGQDPEESGSPDMLVNMYSPEDSSDVTVPATYIRYSDYAQLWDLIETSNTTHSGLRTLSILITAEYSAWEWYSPIITFIIILLLPSALTFITLIIHRIRASRAAQRDRAPEDVVRKLPWRIWTGTGWEKHDGSEDPDAFDLTSSTDAPDSETPPKSQDQEVTPPSSSEADAEGDCSSSPRPSPPLSTEQQPWFETQLECAICLCDFVKGDKVRVLPCHHIFHLAEVDEWLIHRKKLCPVCKADVTQERHDPETTTHLDFTETLDATVQHQQQQPTPPGNADERTPLLTNAPSE</sequence>
<organism evidence="1 2">
    <name type="scientific">Pluteus cervinus</name>
    <dbReference type="NCBI Taxonomy" id="181527"/>
    <lineage>
        <taxon>Eukaryota</taxon>
        <taxon>Fungi</taxon>
        <taxon>Dikarya</taxon>
        <taxon>Basidiomycota</taxon>
        <taxon>Agaricomycotina</taxon>
        <taxon>Agaricomycetes</taxon>
        <taxon>Agaricomycetidae</taxon>
        <taxon>Agaricales</taxon>
        <taxon>Pluteineae</taxon>
        <taxon>Pluteaceae</taxon>
        <taxon>Pluteus</taxon>
    </lineage>
</organism>